<keyword evidence="5" id="KW-1185">Reference proteome</keyword>
<evidence type="ECO:0000313" key="5">
    <source>
        <dbReference type="Proteomes" id="UP001596484"/>
    </source>
</evidence>
<keyword evidence="2" id="KW-1133">Transmembrane helix</keyword>
<proteinExistence type="predicted"/>
<protein>
    <recommendedName>
        <fullName evidence="3">DUF8176 domain-containing protein</fullName>
    </recommendedName>
</protein>
<dbReference type="Pfam" id="PF26527">
    <property type="entry name" value="DUF8176"/>
    <property type="match status" value="1"/>
</dbReference>
<accession>A0ABW2RX40</accession>
<keyword evidence="2" id="KW-0472">Membrane</keyword>
<feature type="region of interest" description="Disordered" evidence="1">
    <location>
        <begin position="101"/>
        <end position="121"/>
    </location>
</feature>
<comment type="caution">
    <text evidence="4">The sequence shown here is derived from an EMBL/GenBank/DDBJ whole genome shotgun (WGS) entry which is preliminary data.</text>
</comment>
<dbReference type="EMBL" id="JBHTCS010000012">
    <property type="protein sequence ID" value="MFC7448300.1"/>
    <property type="molecule type" value="Genomic_DNA"/>
</dbReference>
<dbReference type="Proteomes" id="UP001596484">
    <property type="component" value="Unassembled WGS sequence"/>
</dbReference>
<evidence type="ECO:0000259" key="3">
    <source>
        <dbReference type="Pfam" id="PF26527"/>
    </source>
</evidence>
<dbReference type="RefSeq" id="WP_378404229.1">
    <property type="nucleotide sequence ID" value="NZ_JBHTCS010000012.1"/>
</dbReference>
<name>A0ABW2RX40_9NOCA</name>
<feature type="region of interest" description="Disordered" evidence="1">
    <location>
        <begin position="1"/>
        <end position="61"/>
    </location>
</feature>
<evidence type="ECO:0000256" key="1">
    <source>
        <dbReference type="SAM" id="MobiDB-lite"/>
    </source>
</evidence>
<keyword evidence="2" id="KW-0812">Transmembrane</keyword>
<evidence type="ECO:0000313" key="4">
    <source>
        <dbReference type="EMBL" id="MFC7448300.1"/>
    </source>
</evidence>
<sequence>MGTRQPPTGGGFGDSPSDQRRPPPWVPIAGPKAVTSDTDAAGSWFDKPQDGAPPVVDTGWVPPQSPPGWLRRHRFDLVLAAVVAVLVAGGAATALLLADRGSSEAAASPATPTGAAAESEDPAWCAGFADGEVISSDSSDRGAAAIAGFEDAYYVARDGARARTFVAPNALVASAEQIGQGIAQIPVGTTHCVLVNRTGEGRYAVDVFDRRPDNSANHYRHTFTTAEDPGSPTGAAITSITLREGK</sequence>
<reference evidence="5" key="1">
    <citation type="journal article" date="2019" name="Int. J. Syst. Evol. Microbiol.">
        <title>The Global Catalogue of Microorganisms (GCM) 10K type strain sequencing project: providing services to taxonomists for standard genome sequencing and annotation.</title>
        <authorList>
            <consortium name="The Broad Institute Genomics Platform"/>
            <consortium name="The Broad Institute Genome Sequencing Center for Infectious Disease"/>
            <person name="Wu L."/>
            <person name="Ma J."/>
        </authorList>
    </citation>
    <scope>NUCLEOTIDE SEQUENCE [LARGE SCALE GENOMIC DNA]</scope>
    <source>
        <strain evidence="5">ICMP 19430</strain>
    </source>
</reference>
<feature type="compositionally biased region" description="Low complexity" evidence="1">
    <location>
        <begin position="101"/>
        <end position="117"/>
    </location>
</feature>
<gene>
    <name evidence="4" type="ORF">ACFQS9_10405</name>
</gene>
<dbReference type="InterPro" id="IPR058489">
    <property type="entry name" value="DUF8176"/>
</dbReference>
<evidence type="ECO:0000256" key="2">
    <source>
        <dbReference type="SAM" id="Phobius"/>
    </source>
</evidence>
<feature type="domain" description="DUF8176" evidence="3">
    <location>
        <begin position="123"/>
        <end position="236"/>
    </location>
</feature>
<feature type="transmembrane region" description="Helical" evidence="2">
    <location>
        <begin position="77"/>
        <end position="98"/>
    </location>
</feature>
<organism evidence="4 5">
    <name type="scientific">Rhodococcus daqingensis</name>
    <dbReference type="NCBI Taxonomy" id="2479363"/>
    <lineage>
        <taxon>Bacteria</taxon>
        <taxon>Bacillati</taxon>
        <taxon>Actinomycetota</taxon>
        <taxon>Actinomycetes</taxon>
        <taxon>Mycobacteriales</taxon>
        <taxon>Nocardiaceae</taxon>
        <taxon>Rhodococcus</taxon>
    </lineage>
</organism>